<proteinExistence type="predicted"/>
<dbReference type="InterPro" id="IPR052657">
    <property type="entry name" value="PDP_family_Arabidopsis"/>
</dbReference>
<gene>
    <name evidence="2" type="ORF">F3Y22_tig00113726pilonHSYRG00030</name>
</gene>
<dbReference type="PANTHER" id="PTHR10688:SF3">
    <property type="entry name" value="PWWP DOMAIN-CONTAINING PROTEIN 6"/>
    <property type="match status" value="1"/>
</dbReference>
<feature type="compositionally biased region" description="Basic and acidic residues" evidence="1">
    <location>
        <begin position="165"/>
        <end position="177"/>
    </location>
</feature>
<organism evidence="2 3">
    <name type="scientific">Hibiscus syriacus</name>
    <name type="common">Rose of Sharon</name>
    <dbReference type="NCBI Taxonomy" id="106335"/>
    <lineage>
        <taxon>Eukaryota</taxon>
        <taxon>Viridiplantae</taxon>
        <taxon>Streptophyta</taxon>
        <taxon>Embryophyta</taxon>
        <taxon>Tracheophyta</taxon>
        <taxon>Spermatophyta</taxon>
        <taxon>Magnoliopsida</taxon>
        <taxon>eudicotyledons</taxon>
        <taxon>Gunneridae</taxon>
        <taxon>Pentapetalae</taxon>
        <taxon>rosids</taxon>
        <taxon>malvids</taxon>
        <taxon>Malvales</taxon>
        <taxon>Malvaceae</taxon>
        <taxon>Malvoideae</taxon>
        <taxon>Hibiscus</taxon>
    </lineage>
</organism>
<evidence type="ECO:0000313" key="3">
    <source>
        <dbReference type="Proteomes" id="UP000436088"/>
    </source>
</evidence>
<feature type="region of interest" description="Disordered" evidence="1">
    <location>
        <begin position="73"/>
        <end position="206"/>
    </location>
</feature>
<dbReference type="AlphaFoldDB" id="A0A6A2X2R0"/>
<comment type="caution">
    <text evidence="2">The sequence shown here is derived from an EMBL/GenBank/DDBJ whole genome shotgun (WGS) entry which is preliminary data.</text>
</comment>
<protein>
    <submittedName>
        <fullName evidence="2">Uncharacterized protein</fullName>
    </submittedName>
</protein>
<reference evidence="2" key="1">
    <citation type="submission" date="2019-09" db="EMBL/GenBank/DDBJ databases">
        <title>Draft genome information of white flower Hibiscus syriacus.</title>
        <authorList>
            <person name="Kim Y.-M."/>
        </authorList>
    </citation>
    <scope>NUCLEOTIDE SEQUENCE [LARGE SCALE GENOMIC DNA]</scope>
    <source>
        <strain evidence="2">YM2019G1</strain>
    </source>
</reference>
<feature type="compositionally biased region" description="Basic and acidic residues" evidence="1">
    <location>
        <begin position="102"/>
        <end position="119"/>
    </location>
</feature>
<feature type="compositionally biased region" description="Basic and acidic residues" evidence="1">
    <location>
        <begin position="188"/>
        <end position="199"/>
    </location>
</feature>
<dbReference type="EMBL" id="VEPZ02001721">
    <property type="protein sequence ID" value="KAE8661285.1"/>
    <property type="molecule type" value="Genomic_DNA"/>
</dbReference>
<evidence type="ECO:0000313" key="2">
    <source>
        <dbReference type="EMBL" id="KAE8661285.1"/>
    </source>
</evidence>
<evidence type="ECO:0000256" key="1">
    <source>
        <dbReference type="SAM" id="MobiDB-lite"/>
    </source>
</evidence>
<feature type="compositionally biased region" description="Basic and acidic residues" evidence="1">
    <location>
        <begin position="136"/>
        <end position="153"/>
    </location>
</feature>
<dbReference type="PANTHER" id="PTHR10688">
    <property type="entry name" value="PWWP DOMAIN-CONTAINING PROTEIN"/>
    <property type="match status" value="1"/>
</dbReference>
<keyword evidence="3" id="KW-1185">Reference proteome</keyword>
<sequence>MTCSCVPKENCVGLDRPLADNAGIKEGVLVPEGGIEKVSVGLFEPKEVLGVQAHKVTKSTEQASFYSRKKVKVDDKANDDGGSNLSFVPRKGKKTELSGSHAETDAIGAKEEMDKDYSSRGRKMKSKQASDNNSDDSGKEDTNTVSAKRKEDPNTVIGAISRNDSFLRERKKSKETMTKATGNPVISERNEISEVHAEQEASNESRSLTPKLYLDRITDLAKAETPANEVLVAVSSIALSTQYQRDNGSFKLIVEFYLHSEAQFTEMDLTTKCIIGSNVIKRESPDFSALSSRKTYLQLKTQKPKPYKPKRKQTVIAAVLKKNDKEADEDNLLVALFVTFGPGSSLPTKVDLIRIYSRYGALDMEDTDMFYNNFCSRIAFLRTSDTEEAFSSSQNDSPFGSANVSFRLRLHLTALSQNHREIPTSKNSSLVEDGIE</sequence>
<accession>A0A6A2X2R0</accession>
<dbReference type="Proteomes" id="UP000436088">
    <property type="component" value="Unassembled WGS sequence"/>
</dbReference>
<name>A0A6A2X2R0_HIBSY</name>